<dbReference type="EMBL" id="MU277193">
    <property type="protein sequence ID" value="KAI0066194.1"/>
    <property type="molecule type" value="Genomic_DNA"/>
</dbReference>
<reference evidence="1" key="2">
    <citation type="journal article" date="2022" name="New Phytol.">
        <title>Evolutionary transition to the ectomycorrhizal habit in the genomes of a hyperdiverse lineage of mushroom-forming fungi.</title>
        <authorList>
            <person name="Looney B."/>
            <person name="Miyauchi S."/>
            <person name="Morin E."/>
            <person name="Drula E."/>
            <person name="Courty P.E."/>
            <person name="Kohler A."/>
            <person name="Kuo A."/>
            <person name="LaButti K."/>
            <person name="Pangilinan J."/>
            <person name="Lipzen A."/>
            <person name="Riley R."/>
            <person name="Andreopoulos W."/>
            <person name="He G."/>
            <person name="Johnson J."/>
            <person name="Nolan M."/>
            <person name="Tritt A."/>
            <person name="Barry K.W."/>
            <person name="Grigoriev I.V."/>
            <person name="Nagy L.G."/>
            <person name="Hibbett D."/>
            <person name="Henrissat B."/>
            <person name="Matheny P.B."/>
            <person name="Labbe J."/>
            <person name="Martin F.M."/>
        </authorList>
    </citation>
    <scope>NUCLEOTIDE SEQUENCE</scope>
    <source>
        <strain evidence="1">HHB10654</strain>
    </source>
</reference>
<dbReference type="Proteomes" id="UP000814140">
    <property type="component" value="Unassembled WGS sequence"/>
</dbReference>
<comment type="caution">
    <text evidence="1">The sequence shown here is derived from an EMBL/GenBank/DDBJ whole genome shotgun (WGS) entry which is preliminary data.</text>
</comment>
<reference evidence="1" key="1">
    <citation type="submission" date="2021-03" db="EMBL/GenBank/DDBJ databases">
        <authorList>
            <consortium name="DOE Joint Genome Institute"/>
            <person name="Ahrendt S."/>
            <person name="Looney B.P."/>
            <person name="Miyauchi S."/>
            <person name="Morin E."/>
            <person name="Drula E."/>
            <person name="Courty P.E."/>
            <person name="Chicoki N."/>
            <person name="Fauchery L."/>
            <person name="Kohler A."/>
            <person name="Kuo A."/>
            <person name="Labutti K."/>
            <person name="Pangilinan J."/>
            <person name="Lipzen A."/>
            <person name="Riley R."/>
            <person name="Andreopoulos W."/>
            <person name="He G."/>
            <person name="Johnson J."/>
            <person name="Barry K.W."/>
            <person name="Grigoriev I.V."/>
            <person name="Nagy L."/>
            <person name="Hibbett D."/>
            <person name="Henrissat B."/>
            <person name="Matheny P.B."/>
            <person name="Labbe J."/>
            <person name="Martin F."/>
        </authorList>
    </citation>
    <scope>NUCLEOTIDE SEQUENCE</scope>
    <source>
        <strain evidence="1">HHB10654</strain>
    </source>
</reference>
<gene>
    <name evidence="1" type="ORF">BV25DRAFT_1514175</name>
</gene>
<evidence type="ECO:0000313" key="1">
    <source>
        <dbReference type="EMBL" id="KAI0066194.1"/>
    </source>
</evidence>
<keyword evidence="2" id="KW-1185">Reference proteome</keyword>
<evidence type="ECO:0000313" key="2">
    <source>
        <dbReference type="Proteomes" id="UP000814140"/>
    </source>
</evidence>
<accession>A0ACB8TCZ4</accession>
<organism evidence="1 2">
    <name type="scientific">Artomyces pyxidatus</name>
    <dbReference type="NCBI Taxonomy" id="48021"/>
    <lineage>
        <taxon>Eukaryota</taxon>
        <taxon>Fungi</taxon>
        <taxon>Dikarya</taxon>
        <taxon>Basidiomycota</taxon>
        <taxon>Agaricomycotina</taxon>
        <taxon>Agaricomycetes</taxon>
        <taxon>Russulales</taxon>
        <taxon>Auriscalpiaceae</taxon>
        <taxon>Artomyces</taxon>
    </lineage>
</organism>
<name>A0ACB8TCZ4_9AGAM</name>
<protein>
    <submittedName>
        <fullName evidence="1">Uncharacterized protein</fullName>
    </submittedName>
</protein>
<sequence>MTDFGGESASDLATFWDEHIRSRVTHHSELSHLTPSAREKAVERIDEDRAAMRPAVQRADRTLISLRNSLVPISKLPPEVLLKIFASCTDASPPRQNGHGLRLDLGWINVTFVCRQWRHLALACSGRWRHIRISIGDKWTALMLERSKPAPIVFAVDYIETSRMSPERWYRLSDLVLQHVPRMEELNLRVNFHPAIYDFARRLVATPKPLLTGPHAQINGNLRPSSPTTLAPEFTGCETLRLRHLVLTNIYPPCTPDILRNLVVFRSTGLVLNGRGMTSSTPLSRRPFLKFLISECVYPVRHIAITALLSGYLAWSNSECKTKGQRLSVWSQV</sequence>
<proteinExistence type="predicted"/>